<dbReference type="InterPro" id="IPR000210">
    <property type="entry name" value="BTB/POZ_dom"/>
</dbReference>
<dbReference type="Gene3D" id="3.30.710.10">
    <property type="entry name" value="Potassium Channel Kv1.1, Chain A"/>
    <property type="match status" value="1"/>
</dbReference>
<dbReference type="GeneID" id="136811090"/>
<evidence type="ECO:0000259" key="4">
    <source>
        <dbReference type="PROSITE" id="PS50097"/>
    </source>
</evidence>
<dbReference type="SUPFAM" id="SSF54695">
    <property type="entry name" value="POZ domain"/>
    <property type="match status" value="1"/>
</dbReference>
<dbReference type="Pfam" id="PF07707">
    <property type="entry name" value="BACK"/>
    <property type="match status" value="1"/>
</dbReference>
<evidence type="ECO:0000256" key="2">
    <source>
        <dbReference type="ARBA" id="ARBA00022737"/>
    </source>
</evidence>
<feature type="compositionally biased region" description="Basic residues" evidence="3">
    <location>
        <begin position="44"/>
        <end position="58"/>
    </location>
</feature>
<name>A0A7M6DLM8_9CNID</name>
<accession>A0A7M6DLM8</accession>
<feature type="compositionally biased region" description="Basic and acidic residues" evidence="3">
    <location>
        <begin position="1"/>
        <end position="14"/>
    </location>
</feature>
<evidence type="ECO:0000256" key="1">
    <source>
        <dbReference type="ARBA" id="ARBA00022441"/>
    </source>
</evidence>
<dbReference type="SMART" id="SM00225">
    <property type="entry name" value="BTB"/>
    <property type="match status" value="1"/>
</dbReference>
<proteinExistence type="predicted"/>
<protein>
    <recommendedName>
        <fullName evidence="4">BTB domain-containing protein</fullName>
    </recommendedName>
</protein>
<dbReference type="PANTHER" id="PTHR45632">
    <property type="entry name" value="LD33804P"/>
    <property type="match status" value="1"/>
</dbReference>
<dbReference type="PROSITE" id="PS50097">
    <property type="entry name" value="BTB"/>
    <property type="match status" value="1"/>
</dbReference>
<organism evidence="5 6">
    <name type="scientific">Clytia hemisphaerica</name>
    <dbReference type="NCBI Taxonomy" id="252671"/>
    <lineage>
        <taxon>Eukaryota</taxon>
        <taxon>Metazoa</taxon>
        <taxon>Cnidaria</taxon>
        <taxon>Hydrozoa</taxon>
        <taxon>Hydroidolina</taxon>
        <taxon>Leptothecata</taxon>
        <taxon>Obeliida</taxon>
        <taxon>Clytiidae</taxon>
        <taxon>Clytia</taxon>
    </lineage>
</organism>
<feature type="domain" description="BTB" evidence="4">
    <location>
        <begin position="255"/>
        <end position="321"/>
    </location>
</feature>
<feature type="region of interest" description="Disordered" evidence="3">
    <location>
        <begin position="1"/>
        <end position="166"/>
    </location>
</feature>
<dbReference type="PANTHER" id="PTHR45632:SF3">
    <property type="entry name" value="KELCH-LIKE PROTEIN 32"/>
    <property type="match status" value="1"/>
</dbReference>
<keyword evidence="2" id="KW-0677">Repeat</keyword>
<dbReference type="FunFam" id="1.25.40.420:FF:000001">
    <property type="entry name" value="Kelch-like family member 12"/>
    <property type="match status" value="1"/>
</dbReference>
<dbReference type="AlphaFoldDB" id="A0A7M6DLM8"/>
<reference evidence="5" key="1">
    <citation type="submission" date="2021-01" db="UniProtKB">
        <authorList>
            <consortium name="EnsemblMetazoa"/>
        </authorList>
    </citation>
    <scope>IDENTIFICATION</scope>
</reference>
<dbReference type="InterPro" id="IPR006652">
    <property type="entry name" value="Kelch_1"/>
</dbReference>
<dbReference type="Pfam" id="PF24681">
    <property type="entry name" value="Kelch_KLHDC2_KLHL20_DRC7"/>
    <property type="match status" value="1"/>
</dbReference>
<sequence length="775" mass="87792">MDGKSYSDFKRIVVNEEEPAIKKKVKKSKKTANSEPSETSSKPTVKKKKATTKTKKEKVHNENESEDEEEAPKKVKSTKANKTAKEPKHVKKSEKVGSKETKKPKVESGSESDPEIEKHSKKNSSPKKTTLVRKKSILLATISTQTDFDTSEENEEKSSEKVETQSIGTDPIEEIQVSISTPPNDSEGPIIRVSTSQVGKKTSSGPIIKANGLIPPTPDGPRFRQDGSQLTYTHPGVQAELIEKLHSFQTQGFNCDVLMRVGGVDFKAHKIVLAASSPYFATLFRKMNSIRTDRLILEGLQPQSVAAMLGYFYLAKLTIDEEDVEELLDAAHYFQTNEVIKLCTDHLEFQLGLKNCFQIFSIADRHQIDRLKLKSFRYICWNFKSIVKEESFFSIDGELLIQIITSDQVKVKAEEEVYEAVWSWYSYNKIDRQFFLPQLVLHIHFNLMSLEYLENTVSKELLLESELCRKKISEAIASKKDEAATNEQDLNRYRQVSDNVYLFQTNSQSCMQLDLLHCKCQDVPELDLPSSLVSRDHHVTVKAGEHIYTVSKNAVCRFNTKNLSWEYFCEGISMLECGICSTKNSIFVVGGKEDGRRLCELKLSSKQWETLASMEEARRSPAVATMGNTKPRIFAAGGFSPEKSCVLNSMEYYVASEKVWKLIKLPMSVPRLRASILVNGDKVYLLGGRDEERSHDTIDVFDRTSQKWLKNKAVFSESKENSFALLYEGKVYCIGGSDKYTVDVLKENGKSLSWQTVGVLRERLQNVQCFSYEPL</sequence>
<dbReference type="CDD" id="cd18186">
    <property type="entry name" value="BTB_POZ_ZBTB_KLHL-like"/>
    <property type="match status" value="1"/>
</dbReference>
<evidence type="ECO:0000256" key="3">
    <source>
        <dbReference type="SAM" id="MobiDB-lite"/>
    </source>
</evidence>
<dbReference type="Proteomes" id="UP000594262">
    <property type="component" value="Unplaced"/>
</dbReference>
<feature type="region of interest" description="Disordered" evidence="3">
    <location>
        <begin position="195"/>
        <end position="221"/>
    </location>
</feature>
<dbReference type="Gene3D" id="2.120.10.80">
    <property type="entry name" value="Kelch-type beta propeller"/>
    <property type="match status" value="1"/>
</dbReference>
<dbReference type="SMART" id="SM00875">
    <property type="entry name" value="BACK"/>
    <property type="match status" value="1"/>
</dbReference>
<dbReference type="Gene3D" id="1.25.40.420">
    <property type="match status" value="1"/>
</dbReference>
<feature type="compositionally biased region" description="Polar residues" evidence="3">
    <location>
        <begin position="195"/>
        <end position="205"/>
    </location>
</feature>
<dbReference type="RefSeq" id="XP_066923791.1">
    <property type="nucleotide sequence ID" value="XM_067067690.1"/>
</dbReference>
<dbReference type="InterPro" id="IPR015915">
    <property type="entry name" value="Kelch-typ_b-propeller"/>
</dbReference>
<keyword evidence="1" id="KW-0880">Kelch repeat</keyword>
<evidence type="ECO:0000313" key="5">
    <source>
        <dbReference type="EnsemblMetazoa" id="CLYHEMP015168.1"/>
    </source>
</evidence>
<dbReference type="OrthoDB" id="10261408at2759"/>
<dbReference type="SMART" id="SM00612">
    <property type="entry name" value="Kelch"/>
    <property type="match status" value="2"/>
</dbReference>
<dbReference type="EnsemblMetazoa" id="CLYHEMT015168.1">
    <property type="protein sequence ID" value="CLYHEMP015168.1"/>
    <property type="gene ID" value="CLYHEMG015168"/>
</dbReference>
<dbReference type="SUPFAM" id="SSF117281">
    <property type="entry name" value="Kelch motif"/>
    <property type="match status" value="1"/>
</dbReference>
<evidence type="ECO:0000313" key="6">
    <source>
        <dbReference type="Proteomes" id="UP000594262"/>
    </source>
</evidence>
<dbReference type="Pfam" id="PF00651">
    <property type="entry name" value="BTB"/>
    <property type="match status" value="1"/>
</dbReference>
<feature type="compositionally biased region" description="Basic and acidic residues" evidence="3">
    <location>
        <begin position="83"/>
        <end position="108"/>
    </location>
</feature>
<keyword evidence="6" id="KW-1185">Reference proteome</keyword>
<dbReference type="InterPro" id="IPR011705">
    <property type="entry name" value="BACK"/>
</dbReference>
<dbReference type="InterPro" id="IPR011333">
    <property type="entry name" value="SKP1/BTB/POZ_sf"/>
</dbReference>
<feature type="compositionally biased region" description="Basic residues" evidence="3">
    <location>
        <begin position="119"/>
        <end position="136"/>
    </location>
</feature>